<dbReference type="EMBL" id="AVPF01000026">
    <property type="protein sequence ID" value="KGX87135.1"/>
    <property type="molecule type" value="Genomic_DNA"/>
</dbReference>
<dbReference type="OrthoDB" id="2921055at2"/>
<dbReference type="eggNOG" id="ENOG5033GQQ">
    <property type="taxonomic scope" value="Bacteria"/>
</dbReference>
<sequence>MINEDFDKFVKYQEKEKTTYLGNGKRGENKDKKTNNPNESTEHPGATGREV</sequence>
<comment type="caution">
    <text evidence="2">The sequence shown here is derived from an EMBL/GenBank/DDBJ whole genome shotgun (WGS) entry which is preliminary data.</text>
</comment>
<evidence type="ECO:0000256" key="1">
    <source>
        <dbReference type="SAM" id="MobiDB-lite"/>
    </source>
</evidence>
<dbReference type="RefSeq" id="WP_154657365.1">
    <property type="nucleotide sequence ID" value="NZ_AULJ01000043.1"/>
</dbReference>
<reference evidence="2 3" key="1">
    <citation type="submission" date="2013-08" db="EMBL/GenBank/DDBJ databases">
        <authorList>
            <person name="Huang J."/>
            <person name="Wang G."/>
        </authorList>
    </citation>
    <scope>NUCLEOTIDE SEQUENCE [LARGE SCALE GENOMIC DNA]</scope>
    <source>
        <strain evidence="2 3">BH030004</strain>
    </source>
</reference>
<dbReference type="AlphaFoldDB" id="A0A0A5G7Q8"/>
<proteinExistence type="predicted"/>
<gene>
    <name evidence="2" type="ORF">N783_10360</name>
</gene>
<protein>
    <submittedName>
        <fullName evidence="2">Uncharacterized protein</fullName>
    </submittedName>
</protein>
<accession>A0A0A5G7Q8</accession>
<keyword evidence="3" id="KW-1185">Reference proteome</keyword>
<feature type="compositionally biased region" description="Basic and acidic residues" evidence="1">
    <location>
        <begin position="25"/>
        <end position="34"/>
    </location>
</feature>
<organism evidence="2 3">
    <name type="scientific">Pontibacillus marinus BH030004 = DSM 16465</name>
    <dbReference type="NCBI Taxonomy" id="1385511"/>
    <lineage>
        <taxon>Bacteria</taxon>
        <taxon>Bacillati</taxon>
        <taxon>Bacillota</taxon>
        <taxon>Bacilli</taxon>
        <taxon>Bacillales</taxon>
        <taxon>Bacillaceae</taxon>
        <taxon>Pontibacillus</taxon>
    </lineage>
</organism>
<name>A0A0A5G7Q8_9BACI</name>
<evidence type="ECO:0000313" key="3">
    <source>
        <dbReference type="Proteomes" id="UP000030403"/>
    </source>
</evidence>
<feature type="region of interest" description="Disordered" evidence="1">
    <location>
        <begin position="14"/>
        <end position="51"/>
    </location>
</feature>
<dbReference type="Proteomes" id="UP000030403">
    <property type="component" value="Unassembled WGS sequence"/>
</dbReference>
<evidence type="ECO:0000313" key="2">
    <source>
        <dbReference type="EMBL" id="KGX87135.1"/>
    </source>
</evidence>